<comment type="caution">
    <text evidence="2">The sequence shown here is derived from an EMBL/GenBank/DDBJ whole genome shotgun (WGS) entry which is preliminary data.</text>
</comment>
<proteinExistence type="predicted"/>
<dbReference type="Gene3D" id="3.40.190.10">
    <property type="entry name" value="Periplasmic binding protein-like II"/>
    <property type="match status" value="2"/>
</dbReference>
<dbReference type="AlphaFoldDB" id="A0A0G0QPX9"/>
<organism evidence="2 3">
    <name type="scientific">Candidatus Wolfebacteria bacterium GW2011_GWC2_39_22</name>
    <dbReference type="NCBI Taxonomy" id="1619013"/>
    <lineage>
        <taxon>Bacteria</taxon>
        <taxon>Candidatus Wolfeibacteriota</taxon>
    </lineage>
</organism>
<gene>
    <name evidence="2" type="ORF">UT41_C0001G0009</name>
</gene>
<dbReference type="Proteomes" id="UP000034665">
    <property type="component" value="Unassembled WGS sequence"/>
</dbReference>
<evidence type="ECO:0000313" key="3">
    <source>
        <dbReference type="Proteomes" id="UP000034665"/>
    </source>
</evidence>
<dbReference type="EMBL" id="LBWR01000001">
    <property type="protein sequence ID" value="KKR12465.1"/>
    <property type="molecule type" value="Genomic_DNA"/>
</dbReference>
<accession>A0A0G0QPX9</accession>
<protein>
    <recommendedName>
        <fullName evidence="1">SsuA/THI5-like domain-containing protein</fullName>
    </recommendedName>
</protein>
<dbReference type="STRING" id="1619013.UT41_C0001G0009"/>
<dbReference type="InterPro" id="IPR015168">
    <property type="entry name" value="SsuA/THI5"/>
</dbReference>
<dbReference type="PANTHER" id="PTHR30024">
    <property type="entry name" value="ALIPHATIC SULFONATES-BINDING PROTEIN-RELATED"/>
    <property type="match status" value="1"/>
</dbReference>
<dbReference type="SUPFAM" id="SSF53850">
    <property type="entry name" value="Periplasmic binding protein-like II"/>
    <property type="match status" value="1"/>
</dbReference>
<reference evidence="2 3" key="1">
    <citation type="journal article" date="2015" name="Nature">
        <title>rRNA introns, odd ribosomes, and small enigmatic genomes across a large radiation of phyla.</title>
        <authorList>
            <person name="Brown C.T."/>
            <person name="Hug L.A."/>
            <person name="Thomas B.C."/>
            <person name="Sharon I."/>
            <person name="Castelle C.J."/>
            <person name="Singh A."/>
            <person name="Wilkins M.J."/>
            <person name="Williams K.H."/>
            <person name="Banfield J.F."/>
        </authorList>
    </citation>
    <scope>NUCLEOTIDE SEQUENCE [LARGE SCALE GENOMIC DNA]</scope>
</reference>
<feature type="domain" description="SsuA/THI5-like" evidence="1">
    <location>
        <begin position="53"/>
        <end position="258"/>
    </location>
</feature>
<evidence type="ECO:0000259" key="1">
    <source>
        <dbReference type="Pfam" id="PF09084"/>
    </source>
</evidence>
<sequence length="335" mass="37460">MYKKPLFIIPVITLAAISIWAFTNRTAEQLVSTQPLKMIVVRDLGDVNLVQEIATKKGFFEKNGVPVEPVVLEKISDTRNVNTVLLSGEADVLMTGIMGEFAVYLNNADVRWIAQTFTPFSFFAVSRFERNDFNNIRTVGVIRFGGEPALITDAVLSAMHLDPANVKLVAIPTNAARKELLDKGDLDLIIVNSEQFIYESKLDTRYTVVSPEELFAGSSLYRGIMTTGKVLQENPEAVKRFVASIYQSMEYIKANPEEVKQYMREAYRYSDEQASQSYGRFIAAYTGVNFVPSISLLENTLATIKDKFKPTNPERGLGEFIYEAFARDAVTAGVK</sequence>
<name>A0A0G0QPX9_9BACT</name>
<evidence type="ECO:0000313" key="2">
    <source>
        <dbReference type="EMBL" id="KKR12465.1"/>
    </source>
</evidence>
<dbReference type="Pfam" id="PF09084">
    <property type="entry name" value="NMT1"/>
    <property type="match status" value="1"/>
</dbReference>